<reference evidence="2 3" key="1">
    <citation type="submission" date="2015-01" db="EMBL/GenBank/DDBJ databases">
        <title>Evolution of Trichinella species and genotypes.</title>
        <authorList>
            <person name="Korhonen P.K."/>
            <person name="Edoardo P."/>
            <person name="Giuseppe L.R."/>
            <person name="Gasser R.B."/>
        </authorList>
    </citation>
    <scope>NUCLEOTIDE SEQUENCE [LARGE SCALE GENOMIC DNA]</scope>
    <source>
        <strain evidence="2">ISS37</strain>
    </source>
</reference>
<comment type="caution">
    <text evidence="2">The sequence shown here is derived from an EMBL/GenBank/DDBJ whole genome shotgun (WGS) entry which is preliminary data.</text>
</comment>
<dbReference type="EMBL" id="JYDL01000004">
    <property type="protein sequence ID" value="KRX27198.1"/>
    <property type="molecule type" value="Genomic_DNA"/>
</dbReference>
<evidence type="ECO:0000256" key="1">
    <source>
        <dbReference type="SAM" id="SignalP"/>
    </source>
</evidence>
<accession>A0A0V0SKC7</accession>
<evidence type="ECO:0000313" key="3">
    <source>
        <dbReference type="Proteomes" id="UP000054630"/>
    </source>
</evidence>
<name>A0A0V0SKC7_9BILA</name>
<gene>
    <name evidence="2" type="ORF">T07_601</name>
</gene>
<keyword evidence="3" id="KW-1185">Reference proteome</keyword>
<feature type="chain" id="PRO_5006868793" description="Secreted protein" evidence="1">
    <location>
        <begin position="23"/>
        <end position="80"/>
    </location>
</feature>
<sequence length="80" mass="9266">MSCLRQLLFLSLFALDTNLAMALLKVTMNIILKSEELKFKQKNLKQTTTKNLKLTMFARAHVMNVFPCHTAEHNLIKLNF</sequence>
<proteinExistence type="predicted"/>
<keyword evidence="1" id="KW-0732">Signal</keyword>
<dbReference type="Proteomes" id="UP000054630">
    <property type="component" value="Unassembled WGS sequence"/>
</dbReference>
<feature type="signal peptide" evidence="1">
    <location>
        <begin position="1"/>
        <end position="22"/>
    </location>
</feature>
<dbReference type="AlphaFoldDB" id="A0A0V0SKC7"/>
<organism evidence="2 3">
    <name type="scientific">Trichinella nelsoni</name>
    <dbReference type="NCBI Taxonomy" id="6336"/>
    <lineage>
        <taxon>Eukaryota</taxon>
        <taxon>Metazoa</taxon>
        <taxon>Ecdysozoa</taxon>
        <taxon>Nematoda</taxon>
        <taxon>Enoplea</taxon>
        <taxon>Dorylaimia</taxon>
        <taxon>Trichinellida</taxon>
        <taxon>Trichinellidae</taxon>
        <taxon>Trichinella</taxon>
    </lineage>
</organism>
<protein>
    <recommendedName>
        <fullName evidence="4">Secreted protein</fullName>
    </recommendedName>
</protein>
<evidence type="ECO:0008006" key="4">
    <source>
        <dbReference type="Google" id="ProtNLM"/>
    </source>
</evidence>
<evidence type="ECO:0000313" key="2">
    <source>
        <dbReference type="EMBL" id="KRX27198.1"/>
    </source>
</evidence>